<protein>
    <recommendedName>
        <fullName evidence="11 12">Complex III subunit 9</fullName>
    </recommendedName>
</protein>
<dbReference type="Pfam" id="PF05365">
    <property type="entry name" value="UCR_UQCRX_QCR9"/>
    <property type="match status" value="1"/>
</dbReference>
<comment type="function">
    <text evidence="12">Component of the ubiquinol-cytochrome c oxidoreductase, a multisubunit transmembrane complex that is part of the mitochondrial electron transport chain which drives oxidative phosphorylation. The complex plays an important role in the uptake of multiple carbon sources present in different host niches.</text>
</comment>
<evidence type="ECO:0000256" key="5">
    <source>
        <dbReference type="ARBA" id="ARBA00022692"/>
    </source>
</evidence>
<dbReference type="AlphaFoldDB" id="M2NAC5"/>
<reference evidence="13 14" key="1">
    <citation type="journal article" date="2012" name="PLoS Pathog.">
        <title>Diverse lifestyles and strategies of plant pathogenesis encoded in the genomes of eighteen Dothideomycetes fungi.</title>
        <authorList>
            <person name="Ohm R.A."/>
            <person name="Feau N."/>
            <person name="Henrissat B."/>
            <person name="Schoch C.L."/>
            <person name="Horwitz B.A."/>
            <person name="Barry K.W."/>
            <person name="Condon B.J."/>
            <person name="Copeland A.C."/>
            <person name="Dhillon B."/>
            <person name="Glaser F."/>
            <person name="Hesse C.N."/>
            <person name="Kosti I."/>
            <person name="LaButti K."/>
            <person name="Lindquist E.A."/>
            <person name="Lucas S."/>
            <person name="Salamov A.A."/>
            <person name="Bradshaw R.E."/>
            <person name="Ciuffetti L."/>
            <person name="Hamelin R.C."/>
            <person name="Kema G.H.J."/>
            <person name="Lawrence C."/>
            <person name="Scott J.A."/>
            <person name="Spatafora J.W."/>
            <person name="Turgeon B.G."/>
            <person name="de Wit P.J.G.M."/>
            <person name="Zhong S."/>
            <person name="Goodwin S.B."/>
            <person name="Grigoriev I.V."/>
        </authorList>
    </citation>
    <scope>NUCLEOTIDE SEQUENCE [LARGE SCALE GENOMIC DNA]</scope>
    <source>
        <strain evidence="13 14">UAMH 10762</strain>
    </source>
</reference>
<dbReference type="STRING" id="717646.M2NAC5"/>
<dbReference type="SUPFAM" id="SSF81514">
    <property type="entry name" value="Subunit X (non-heme 7 kDa protein) of cytochrome bc1 complex (Ubiquinol-cytochrome c reductase)"/>
    <property type="match status" value="1"/>
</dbReference>
<keyword evidence="10" id="KW-0472">Membrane</keyword>
<comment type="similarity">
    <text evidence="2 12">Belongs to the UQCR10/QCR9 family.</text>
</comment>
<dbReference type="EMBL" id="KB445556">
    <property type="protein sequence ID" value="EMC96079.1"/>
    <property type="molecule type" value="Genomic_DNA"/>
</dbReference>
<dbReference type="HOGENOM" id="CLU_171977_3_0_1"/>
<dbReference type="GO" id="GO:0045275">
    <property type="term" value="C:respiratory chain complex III"/>
    <property type="evidence" value="ECO:0007669"/>
    <property type="project" value="UniProtKB-UniRule"/>
</dbReference>
<keyword evidence="4 12" id="KW-0679">Respiratory chain</keyword>
<evidence type="ECO:0000256" key="1">
    <source>
        <dbReference type="ARBA" id="ARBA00004434"/>
    </source>
</evidence>
<dbReference type="Gene3D" id="1.20.5.260">
    <property type="entry name" value="Cytochrome b-c1 complex subunit 9"/>
    <property type="match status" value="1"/>
</dbReference>
<evidence type="ECO:0000256" key="8">
    <source>
        <dbReference type="ARBA" id="ARBA00022989"/>
    </source>
</evidence>
<dbReference type="InterPro" id="IPR036656">
    <property type="entry name" value="QCR9_sf"/>
</dbReference>
<evidence type="ECO:0000256" key="11">
    <source>
        <dbReference type="ARBA" id="ARBA00044247"/>
    </source>
</evidence>
<dbReference type="GO" id="GO:0006122">
    <property type="term" value="P:mitochondrial electron transport, ubiquinol to cytochrome c"/>
    <property type="evidence" value="ECO:0007669"/>
    <property type="project" value="UniProtKB-UniRule"/>
</dbReference>
<comment type="subunit">
    <text evidence="12">Component of the ubiquinol-cytochrome c oxidoreductase (cytochrome b-c1 complex, complex III, CIII), a multisubunit enzyme composed of 3 respiratory subunits cytochrome b, cytochrome c1 and Rieske protein, 2 core protein subunits, and additional low-molecular weight protein subunits.</text>
</comment>
<evidence type="ECO:0000256" key="10">
    <source>
        <dbReference type="ARBA" id="ARBA00023136"/>
    </source>
</evidence>
<proteinExistence type="inferred from homology"/>
<dbReference type="FunFam" id="1.20.5.260:FF:000001">
    <property type="entry name" value="Cytochrome b-c1 complex subunit 9"/>
    <property type="match status" value="1"/>
</dbReference>
<dbReference type="Proteomes" id="UP000011761">
    <property type="component" value="Unassembled WGS sequence"/>
</dbReference>
<dbReference type="InterPro" id="IPR008027">
    <property type="entry name" value="QCR9"/>
</dbReference>
<dbReference type="GeneID" id="19112539"/>
<dbReference type="OMA" id="IKHKYEV"/>
<dbReference type="eggNOG" id="KOG3494">
    <property type="taxonomic scope" value="Eukaryota"/>
</dbReference>
<dbReference type="PANTHER" id="PTHR12980">
    <property type="entry name" value="UBIQUINOL-CYTOCHROME C REDUCTASE COMPLEX, SUBUNIT X"/>
    <property type="match status" value="1"/>
</dbReference>
<dbReference type="GO" id="GO:0005743">
    <property type="term" value="C:mitochondrial inner membrane"/>
    <property type="evidence" value="ECO:0007669"/>
    <property type="project" value="UniProtKB-SubCell"/>
</dbReference>
<keyword evidence="3 12" id="KW-0813">Transport</keyword>
<evidence type="ECO:0000256" key="6">
    <source>
        <dbReference type="ARBA" id="ARBA00022792"/>
    </source>
</evidence>
<evidence type="ECO:0000256" key="9">
    <source>
        <dbReference type="ARBA" id="ARBA00023128"/>
    </source>
</evidence>
<dbReference type="RefSeq" id="XP_007676873.1">
    <property type="nucleotide sequence ID" value="XM_007678683.1"/>
</dbReference>
<accession>M2NAC5</accession>
<dbReference type="PANTHER" id="PTHR12980:SF0">
    <property type="entry name" value="CYTOCHROME B-C1 COMPLEX SUBUNIT 9"/>
    <property type="match status" value="1"/>
</dbReference>
<evidence type="ECO:0000256" key="4">
    <source>
        <dbReference type="ARBA" id="ARBA00022660"/>
    </source>
</evidence>
<name>M2NAC5_BAUPA</name>
<keyword evidence="14" id="KW-1185">Reference proteome</keyword>
<evidence type="ECO:0000256" key="2">
    <source>
        <dbReference type="ARBA" id="ARBA00007856"/>
    </source>
</evidence>
<keyword evidence="9 12" id="KW-0496">Mitochondrion</keyword>
<evidence type="ECO:0000256" key="12">
    <source>
        <dbReference type="RuleBase" id="RU368056"/>
    </source>
</evidence>
<evidence type="ECO:0000256" key="7">
    <source>
        <dbReference type="ARBA" id="ARBA00022982"/>
    </source>
</evidence>
<gene>
    <name evidence="13" type="ORF">BAUCODRAFT_34855</name>
</gene>
<sequence length="59" mass="6781">MGGLAALFRRNAVFLGVIFTGAFATELAFETTANSIWDQINRGRQWKDIKHRYMESEDE</sequence>
<organism evidence="13 14">
    <name type="scientific">Baudoinia panamericana (strain UAMH 10762)</name>
    <name type="common">Angels' share fungus</name>
    <name type="synonym">Baudoinia compniacensis (strain UAMH 10762)</name>
    <dbReference type="NCBI Taxonomy" id="717646"/>
    <lineage>
        <taxon>Eukaryota</taxon>
        <taxon>Fungi</taxon>
        <taxon>Dikarya</taxon>
        <taxon>Ascomycota</taxon>
        <taxon>Pezizomycotina</taxon>
        <taxon>Dothideomycetes</taxon>
        <taxon>Dothideomycetidae</taxon>
        <taxon>Mycosphaerellales</taxon>
        <taxon>Teratosphaeriaceae</taxon>
        <taxon>Baudoinia</taxon>
    </lineage>
</organism>
<keyword evidence="8" id="KW-1133">Transmembrane helix</keyword>
<keyword evidence="5" id="KW-0812">Transmembrane</keyword>
<evidence type="ECO:0000313" key="14">
    <source>
        <dbReference type="Proteomes" id="UP000011761"/>
    </source>
</evidence>
<keyword evidence="7 12" id="KW-0249">Electron transport</keyword>
<evidence type="ECO:0000256" key="3">
    <source>
        <dbReference type="ARBA" id="ARBA00022448"/>
    </source>
</evidence>
<dbReference type="KEGG" id="bcom:BAUCODRAFT_34855"/>
<keyword evidence="6 12" id="KW-0999">Mitochondrion inner membrane</keyword>
<comment type="subcellular location">
    <subcellularLocation>
        <location evidence="1 12">Mitochondrion inner membrane</location>
        <topology evidence="1 12">Single-pass membrane protein</topology>
    </subcellularLocation>
</comment>
<evidence type="ECO:0000313" key="13">
    <source>
        <dbReference type="EMBL" id="EMC96079.1"/>
    </source>
</evidence>